<evidence type="ECO:0000313" key="1">
    <source>
        <dbReference type="EMBL" id="KAJ1914260.1"/>
    </source>
</evidence>
<reference evidence="1" key="1">
    <citation type="submission" date="2022-07" db="EMBL/GenBank/DDBJ databases">
        <title>Phylogenomic reconstructions and comparative analyses of Kickxellomycotina fungi.</title>
        <authorList>
            <person name="Reynolds N.K."/>
            <person name="Stajich J.E."/>
            <person name="Barry K."/>
            <person name="Grigoriev I.V."/>
            <person name="Crous P."/>
            <person name="Smith M.E."/>
        </authorList>
    </citation>
    <scope>NUCLEOTIDE SEQUENCE</scope>
    <source>
        <strain evidence="1">NBRC 100468</strain>
    </source>
</reference>
<dbReference type="Proteomes" id="UP001150538">
    <property type="component" value="Unassembled WGS sequence"/>
</dbReference>
<evidence type="ECO:0000313" key="2">
    <source>
        <dbReference type="Proteomes" id="UP001150538"/>
    </source>
</evidence>
<organism evidence="1 2">
    <name type="scientific">Mycoemilia scoparia</name>
    <dbReference type="NCBI Taxonomy" id="417184"/>
    <lineage>
        <taxon>Eukaryota</taxon>
        <taxon>Fungi</taxon>
        <taxon>Fungi incertae sedis</taxon>
        <taxon>Zoopagomycota</taxon>
        <taxon>Kickxellomycotina</taxon>
        <taxon>Kickxellomycetes</taxon>
        <taxon>Kickxellales</taxon>
        <taxon>Kickxellaceae</taxon>
        <taxon>Mycoemilia</taxon>
    </lineage>
</organism>
<keyword evidence="2" id="KW-1185">Reference proteome</keyword>
<sequence>MAKLIELEKKTESRFEKLENDHNVLNEYVTNVLRQHRLQSAGLPGLLDTTTPAGRAGPSNKNLCSFPSTPVVIGMRTHQSMLNTPAREWPSPPHFNLNSNQPSRVVQNTPEPVLRVPNDLPSFRPLNEVDKENHYANPEVFLRLFERVLKCHGIDIER</sequence>
<dbReference type="AlphaFoldDB" id="A0A9W8DQF0"/>
<proteinExistence type="predicted"/>
<name>A0A9W8DQF0_9FUNG</name>
<dbReference type="EMBL" id="JANBPU010000208">
    <property type="protein sequence ID" value="KAJ1914260.1"/>
    <property type="molecule type" value="Genomic_DNA"/>
</dbReference>
<accession>A0A9W8DQF0</accession>
<protein>
    <submittedName>
        <fullName evidence="1">Uncharacterized protein</fullName>
    </submittedName>
</protein>
<comment type="caution">
    <text evidence="1">The sequence shown here is derived from an EMBL/GenBank/DDBJ whole genome shotgun (WGS) entry which is preliminary data.</text>
</comment>
<gene>
    <name evidence="1" type="ORF">H4219_004872</name>
</gene>